<dbReference type="InterPro" id="IPR036691">
    <property type="entry name" value="Endo/exonu/phosph_ase_sf"/>
</dbReference>
<evidence type="ECO:0000313" key="3">
    <source>
        <dbReference type="RefSeq" id="XP_021833608.1"/>
    </source>
</evidence>
<dbReference type="PANTHER" id="PTHR31635">
    <property type="entry name" value="REVERSE TRANSCRIPTASE DOMAIN-CONTAINING PROTEIN-RELATED"/>
    <property type="match status" value="1"/>
</dbReference>
<dbReference type="RefSeq" id="XP_021833608.1">
    <property type="nucleotide sequence ID" value="XM_021977916.1"/>
</dbReference>
<dbReference type="Pfam" id="PF03372">
    <property type="entry name" value="Exo_endo_phos"/>
    <property type="match status" value="1"/>
</dbReference>
<dbReference type="KEGG" id="pavi:110773399"/>
<dbReference type="SUPFAM" id="SSF56672">
    <property type="entry name" value="DNA/RNA polymerases"/>
    <property type="match status" value="1"/>
</dbReference>
<dbReference type="CDD" id="cd01650">
    <property type="entry name" value="RT_nLTR_like"/>
    <property type="match status" value="1"/>
</dbReference>
<dbReference type="SUPFAM" id="SSF56219">
    <property type="entry name" value="DNase I-like"/>
    <property type="match status" value="1"/>
</dbReference>
<evidence type="ECO:0000313" key="2">
    <source>
        <dbReference type="Proteomes" id="UP000515124"/>
    </source>
</evidence>
<evidence type="ECO:0000259" key="1">
    <source>
        <dbReference type="PROSITE" id="PS50878"/>
    </source>
</evidence>
<dbReference type="GO" id="GO:0003824">
    <property type="term" value="F:catalytic activity"/>
    <property type="evidence" value="ECO:0007669"/>
    <property type="project" value="InterPro"/>
</dbReference>
<dbReference type="InterPro" id="IPR043502">
    <property type="entry name" value="DNA/RNA_pol_sf"/>
</dbReference>
<feature type="domain" description="Reverse transcriptase" evidence="1">
    <location>
        <begin position="443"/>
        <end position="724"/>
    </location>
</feature>
<dbReference type="Gene3D" id="3.60.10.10">
    <property type="entry name" value="Endonuclease/exonuclease/phosphatase"/>
    <property type="match status" value="1"/>
</dbReference>
<dbReference type="InterPro" id="IPR005135">
    <property type="entry name" value="Endo/exonuclease/phosphatase"/>
</dbReference>
<gene>
    <name evidence="3" type="primary">LOC110773399</name>
</gene>
<name>A0A6P5U0P1_PRUAV</name>
<sequence length="766" mass="86378">MIIVTWNVRGAGKDKCASTIKDLKKAYAIDVFAVLEPRISGSRALNVAKNLGFSHYHIVDAIGFSGGVWLLWNDFSVSLQVIAHSSQSITAIVHFRNKWWLLTVVYANPHSRIRESLWTYFDGLAKASNLPWLVMGDFNDTVCATEKCGGNFDPGGSSFVNWIDRNQLIDLGFSGAKFTWCNKRNTEGIIWKRLDRGLSNISWRLLFPEAHLSHLTRVNSDHCPIMIRLDSNHSCNRDSIPFRFQAMWLSHPDFGAFIRDSWNSCTGHAVQKTFNLVPPLTYWNKQVFGCIFQRKRMLLARLAGIQKKLCIAPNPFLSQLDAKLSSEYNLLLDQEELFWMQKSRNTWLKEDKHGMKQIVVNYFVELFSDSGIIGDYNLTPQLFPSLEEADLDGLSTTVSDEEINHSLFSIGGLKTPGPDGFPAIFYQRFWDLCSIDLITLIRNCFQTATLPEHLNETLIALIPKVDIPVYMTQLRPISLCNTIYKVISKILVARLRPCMANLISPNQVSFVPGRQITDNIIVAQEMLHKFKNSKGKKGFIAWKIDLSKAYDRLNWDFIKNVLWEVGIRGRILELLMHCITSVKYQVILNGEVTSAFYPHCGIRQGDPLSPYIFVLCMEKLSHIIQQKIHDNVWKPVQICQGGPFISHLFFADDLILFGEASTTQATLMKHCLDDFGNLSGQKVSFEKSTICVSPNTNADLANAIATISGSPLTACLGKYLGVPLIHSRVTKVSGGVCYMAPQSLPKVLDGELDLGMMFYSGQMLHS</sequence>
<reference evidence="3" key="1">
    <citation type="submission" date="2025-08" db="UniProtKB">
        <authorList>
            <consortium name="RefSeq"/>
        </authorList>
    </citation>
    <scope>IDENTIFICATION</scope>
</reference>
<proteinExistence type="predicted"/>
<accession>A0A6P5U0P1</accession>
<keyword evidence="2" id="KW-1185">Reference proteome</keyword>
<dbReference type="Proteomes" id="UP000515124">
    <property type="component" value="Unplaced"/>
</dbReference>
<dbReference type="GeneID" id="110773399"/>
<dbReference type="PANTHER" id="PTHR31635:SF196">
    <property type="entry name" value="REVERSE TRANSCRIPTASE DOMAIN-CONTAINING PROTEIN-RELATED"/>
    <property type="match status" value="1"/>
</dbReference>
<protein>
    <submittedName>
        <fullName evidence="3">Uncharacterized protein LOC110773399</fullName>
    </submittedName>
</protein>
<dbReference type="AlphaFoldDB" id="A0A6P5U0P1"/>
<dbReference type="Pfam" id="PF00078">
    <property type="entry name" value="RVT_1"/>
    <property type="match status" value="1"/>
</dbReference>
<dbReference type="InterPro" id="IPR000477">
    <property type="entry name" value="RT_dom"/>
</dbReference>
<dbReference type="PROSITE" id="PS50878">
    <property type="entry name" value="RT_POL"/>
    <property type="match status" value="1"/>
</dbReference>
<organism evidence="2 3">
    <name type="scientific">Prunus avium</name>
    <name type="common">Cherry</name>
    <name type="synonym">Cerasus avium</name>
    <dbReference type="NCBI Taxonomy" id="42229"/>
    <lineage>
        <taxon>Eukaryota</taxon>
        <taxon>Viridiplantae</taxon>
        <taxon>Streptophyta</taxon>
        <taxon>Embryophyta</taxon>
        <taxon>Tracheophyta</taxon>
        <taxon>Spermatophyta</taxon>
        <taxon>Magnoliopsida</taxon>
        <taxon>eudicotyledons</taxon>
        <taxon>Gunneridae</taxon>
        <taxon>Pentapetalae</taxon>
        <taxon>rosids</taxon>
        <taxon>fabids</taxon>
        <taxon>Rosales</taxon>
        <taxon>Rosaceae</taxon>
        <taxon>Amygdaloideae</taxon>
        <taxon>Amygdaleae</taxon>
        <taxon>Prunus</taxon>
    </lineage>
</organism>